<reference evidence="4" key="2">
    <citation type="submission" date="2014-05" db="EMBL/GenBank/DDBJ databases">
        <authorList>
            <person name="Aslett M.A."/>
            <person name="De Silva N."/>
        </authorList>
    </citation>
    <scope>NUCLEOTIDE SEQUENCE</scope>
    <source>
        <strain evidence="4">17X</strain>
    </source>
</reference>
<keyword evidence="2" id="KW-0472">Membrane</keyword>
<dbReference type="EMBL" id="LK934637">
    <property type="protein sequence ID" value="CDU18130.1"/>
    <property type="molecule type" value="Genomic_DNA"/>
</dbReference>
<feature type="transmembrane region" description="Helical" evidence="2">
    <location>
        <begin position="601"/>
        <end position="622"/>
    </location>
</feature>
<dbReference type="KEGG" id="pyo:PY17X_0935800"/>
<evidence type="ECO:0000256" key="1">
    <source>
        <dbReference type="SAM" id="MobiDB-lite"/>
    </source>
</evidence>
<evidence type="ECO:0000313" key="3">
    <source>
        <dbReference type="EMBL" id="CDU18130.1"/>
    </source>
</evidence>
<feature type="transmembrane region" description="Helical" evidence="2">
    <location>
        <begin position="480"/>
        <end position="501"/>
    </location>
</feature>
<dbReference type="OMA" id="KIFICLN"/>
<dbReference type="AlphaFoldDB" id="A0A078K4V2"/>
<feature type="compositionally biased region" description="Basic and acidic residues" evidence="1">
    <location>
        <begin position="18"/>
        <end position="42"/>
    </location>
</feature>
<dbReference type="Proteomes" id="UP000072904">
    <property type="component" value="Chromosome 9"/>
</dbReference>
<evidence type="ECO:0000313" key="5">
    <source>
        <dbReference type="Proteomes" id="UP000072874"/>
    </source>
</evidence>
<dbReference type="OrthoDB" id="377495at2759"/>
<evidence type="ECO:0000313" key="4">
    <source>
        <dbReference type="EMBL" id="VTZ78547.1"/>
    </source>
</evidence>
<accession>A0A078K4V2</accession>
<reference evidence="3" key="3">
    <citation type="submission" date="2014-05" db="EMBL/GenBank/DDBJ databases">
        <authorList>
            <person name="Aslett A.Martin."/>
            <person name="De Silva Nishadi"/>
        </authorList>
    </citation>
    <scope>NUCLEOTIDE SEQUENCE</scope>
    <source>
        <strain evidence="3">YM</strain>
    </source>
</reference>
<dbReference type="RefSeq" id="XP_022812251.1">
    <property type="nucleotide sequence ID" value="XM_022956063.1"/>
</dbReference>
<dbReference type="VEuPathDB" id="PlasmoDB:PY00732"/>
<gene>
    <name evidence="4" type="ORF">PY17X_0935800</name>
    <name evidence="3" type="ORF">PYYM_0935200</name>
</gene>
<dbReference type="GeneID" id="3791837"/>
<keyword evidence="2" id="KW-1133">Transmembrane helix</keyword>
<protein>
    <submittedName>
        <fullName evidence="4">Uncharacterized protein</fullName>
    </submittedName>
</protein>
<dbReference type="Proteomes" id="UP000072874">
    <property type="component" value="Chromosome 9"/>
</dbReference>
<reference evidence="4" key="4">
    <citation type="submission" date="2019-05" db="EMBL/GenBank/DDBJ databases">
        <authorList>
            <consortium name="Pathogen Informatics"/>
        </authorList>
    </citation>
    <scope>NUCLEOTIDE SEQUENCE</scope>
    <source>
        <strain evidence="4">17X</strain>
    </source>
</reference>
<sequence length="700" mass="84949">MDINEKSINSKNIVDRNSTNKENKKCDINKNGENEKGEKKGDDDDNNNNNERNTDGIIISTKNIFLFQLFLFVLYFFVLLIGSFNFSFKLVQVKEKHLYELMQDIQNVSSCVYSTNYTSYTGVNKKNIFYENTNKLIDNNDDNYLSNINFKYYFTREKSNKSEIKKTKKVAKNKNIKLFICLNKEKYTFSQIDNPYNIILSYKMYIYKIYTFIYNEIKNAFMYNEKHGDVGIVHSELIKQNNFNYYKNEEIAKYSYYNYLLQNGNDSYKKSYINVESLFYIYLNDICRNHNFRVITREGNNNRYDNKVSHDEEKKNGIQNTSKHNENSFKNIQNGNINDITLLIKHIHKYFNEKELVNILHEMYLGVCKDQNIITNYSQNTSNLKVEKNPKDYISDHLTYEEYYDLYVKIENMRNFSKYNIFMNNLRKKMKVIENLKGLNMCKRKYLKNLKNIPLYFFLDDFLHTPCYTYSKIISNILRYYYNGIFLYLIIFIGCIHVFFSPFPITLVHCRRFCIYFFIIMYRLFILYFIPSIIQYIIYELRYFKEEDYMHIFDYSDHVILFTTLLFIISLEIKAIQYTIKHQKINSEYFHFRYNRKLCILLLRCIMYYYYILICFFLYTSYYTAKYFHTTNEIFVAYFFSAFSIFFFFYLFLYKNYFNFYSIGMTSYPDTNTQIKLPSFHSPLHTHDMYNILRDKIPIN</sequence>
<feature type="transmembrane region" description="Helical" evidence="2">
    <location>
        <begin position="64"/>
        <end position="86"/>
    </location>
</feature>
<organism evidence="4 5">
    <name type="scientific">Plasmodium yoelii</name>
    <dbReference type="NCBI Taxonomy" id="5861"/>
    <lineage>
        <taxon>Eukaryota</taxon>
        <taxon>Sar</taxon>
        <taxon>Alveolata</taxon>
        <taxon>Apicomplexa</taxon>
        <taxon>Aconoidasida</taxon>
        <taxon>Haemosporida</taxon>
        <taxon>Plasmodiidae</taxon>
        <taxon>Plasmodium</taxon>
        <taxon>Plasmodium (Vinckeia)</taxon>
    </lineage>
</organism>
<feature type="region of interest" description="Disordered" evidence="1">
    <location>
        <begin position="1"/>
        <end position="50"/>
    </location>
</feature>
<dbReference type="VEuPathDB" id="PlasmoDB:PYYM_0935200"/>
<feature type="transmembrane region" description="Helical" evidence="2">
    <location>
        <begin position="513"/>
        <end position="539"/>
    </location>
</feature>
<proteinExistence type="predicted"/>
<reference evidence="5 6" key="1">
    <citation type="journal article" date="2014" name="BMC Biol.">
        <title>A comprehensive evaluation of rodent malaria parasite genomes and gene expression.</title>
        <authorList>
            <person name="Otto T.D."/>
            <person name="Bohme U."/>
            <person name="Jackson A.P."/>
            <person name="Hunt M."/>
            <person name="Franke-Fayard B."/>
            <person name="Hoeijmakers W.A."/>
            <person name="Religa A.A."/>
            <person name="Robertson L."/>
            <person name="Sanders M."/>
            <person name="Ogun S.A."/>
            <person name="Cunningham D."/>
            <person name="Erhart A."/>
            <person name="Billker O."/>
            <person name="Khan S.M."/>
            <person name="Stunnenberg H.G."/>
            <person name="Langhorne J."/>
            <person name="Holder A.A."/>
            <person name="Waters A.P."/>
            <person name="Newbold C.I."/>
            <person name="Pain A."/>
            <person name="Berriman M."/>
            <person name="Janse C.J."/>
        </authorList>
    </citation>
    <scope>NUCLEOTIDE SEQUENCE [LARGE SCALE GENOMIC DNA]</scope>
    <source>
        <strain evidence="4 5">17X</strain>
        <strain evidence="3 6">YM</strain>
    </source>
</reference>
<dbReference type="VEuPathDB" id="PlasmoDB:Py17XNL_000900374"/>
<feature type="compositionally biased region" description="Polar residues" evidence="1">
    <location>
        <begin position="1"/>
        <end position="17"/>
    </location>
</feature>
<keyword evidence="2" id="KW-0812">Transmembrane</keyword>
<feature type="transmembrane region" description="Helical" evidence="2">
    <location>
        <begin position="634"/>
        <end position="653"/>
    </location>
</feature>
<dbReference type="VEuPathDB" id="PlasmoDB:PY17X_0935800"/>
<evidence type="ECO:0000313" key="6">
    <source>
        <dbReference type="Proteomes" id="UP000072904"/>
    </source>
</evidence>
<feature type="transmembrane region" description="Helical" evidence="2">
    <location>
        <begin position="559"/>
        <end position="580"/>
    </location>
</feature>
<name>A0A078K4V2_PLAYE</name>
<dbReference type="EMBL" id="LM993663">
    <property type="protein sequence ID" value="VTZ78547.1"/>
    <property type="molecule type" value="Genomic_DNA"/>
</dbReference>
<evidence type="ECO:0000256" key="2">
    <source>
        <dbReference type="SAM" id="Phobius"/>
    </source>
</evidence>